<keyword evidence="2" id="KW-0732">Signal</keyword>
<feature type="signal peptide" evidence="2">
    <location>
        <begin position="1"/>
        <end position="21"/>
    </location>
</feature>
<evidence type="ECO:0000256" key="1">
    <source>
        <dbReference type="SAM" id="MobiDB-lite"/>
    </source>
</evidence>
<name>A0ABX7R6I5_9GAMM</name>
<evidence type="ECO:0000313" key="4">
    <source>
        <dbReference type="Proteomes" id="UP000663400"/>
    </source>
</evidence>
<dbReference type="EMBL" id="CP071517">
    <property type="protein sequence ID" value="QSX73733.1"/>
    <property type="molecule type" value="Genomic_DNA"/>
</dbReference>
<dbReference type="Proteomes" id="UP000663400">
    <property type="component" value="Chromosome"/>
</dbReference>
<evidence type="ECO:0000313" key="3">
    <source>
        <dbReference type="EMBL" id="QSX73733.1"/>
    </source>
</evidence>
<dbReference type="PROSITE" id="PS51257">
    <property type="entry name" value="PROKAR_LIPOPROTEIN"/>
    <property type="match status" value="1"/>
</dbReference>
<protein>
    <recommendedName>
        <fullName evidence="5">Lipoprotein</fullName>
    </recommendedName>
</protein>
<feature type="compositionally biased region" description="Pro residues" evidence="1">
    <location>
        <begin position="23"/>
        <end position="33"/>
    </location>
</feature>
<evidence type="ECO:0000256" key="2">
    <source>
        <dbReference type="SAM" id="SignalP"/>
    </source>
</evidence>
<keyword evidence="4" id="KW-1185">Reference proteome</keyword>
<feature type="region of interest" description="Disordered" evidence="1">
    <location>
        <begin position="19"/>
        <end position="58"/>
    </location>
</feature>
<dbReference type="RefSeq" id="WP_200607019.1">
    <property type="nucleotide sequence ID" value="NZ_CP071517.1"/>
</dbReference>
<organism evidence="3 4">
    <name type="scientific">Lysobacter arenosi</name>
    <dbReference type="NCBI Taxonomy" id="2795387"/>
    <lineage>
        <taxon>Bacteria</taxon>
        <taxon>Pseudomonadati</taxon>
        <taxon>Pseudomonadota</taxon>
        <taxon>Gammaproteobacteria</taxon>
        <taxon>Lysobacterales</taxon>
        <taxon>Lysobacteraceae</taxon>
        <taxon>Lysobacter</taxon>
    </lineage>
</organism>
<accession>A0ABX7R6I5</accession>
<gene>
    <name evidence="3" type="ORF">HIV01_010840</name>
</gene>
<evidence type="ECO:0008006" key="5">
    <source>
        <dbReference type="Google" id="ProtNLM"/>
    </source>
</evidence>
<feature type="chain" id="PRO_5046837967" description="Lipoprotein" evidence="2">
    <location>
        <begin position="22"/>
        <end position="166"/>
    </location>
</feature>
<sequence length="166" mass="17251">MRTTALLVATTLALAACKAQAPTPEPTPTPAPAPQVTADTSAQPASSTDAPLPSEDASLSPAATAALPSAFVDKVWKVKPSGKVEAGTTYTFLSDGTLVIDSPNGTPMHGRWTYEKGALVMVEEGISYPTEIIAIDASQFHIRSHNPGEPVDIELVPAPDQPLPKP</sequence>
<proteinExistence type="predicted"/>
<reference evidence="3 4" key="1">
    <citation type="submission" date="2021-02" db="EMBL/GenBank/DDBJ databases">
        <title>Lysobacter arenosi sp. nov., isolated from soil of gangwondo yeongwol, south Korea.</title>
        <authorList>
            <person name="Kim K.R."/>
            <person name="Kim K.H."/>
            <person name="Jeon C.O."/>
        </authorList>
    </citation>
    <scope>NUCLEOTIDE SEQUENCE [LARGE SCALE GENOMIC DNA]</scope>
    <source>
        <strain evidence="3 4">R7</strain>
    </source>
</reference>